<name>A0ACC6PY90_9ACTN</name>
<reference evidence="1" key="1">
    <citation type="submission" date="2024-03" db="EMBL/GenBank/DDBJ databases">
        <title>Novel Streptomyces species of biotechnological and ecological value are a feature of Machair soil.</title>
        <authorList>
            <person name="Prole J.R."/>
            <person name="Goodfellow M."/>
            <person name="Allenby N."/>
            <person name="Ward A.C."/>
        </authorList>
    </citation>
    <scope>NUCLEOTIDE SEQUENCE</scope>
    <source>
        <strain evidence="1">MS2.AVA.5</strain>
    </source>
</reference>
<protein>
    <submittedName>
        <fullName evidence="1">Uncharacterized protein</fullName>
    </submittedName>
</protein>
<evidence type="ECO:0000313" key="1">
    <source>
        <dbReference type="EMBL" id="MEJ8636283.1"/>
    </source>
</evidence>
<proteinExistence type="predicted"/>
<gene>
    <name evidence="1" type="ORF">WKI67_23250</name>
</gene>
<organism evidence="1 2">
    <name type="scientific">Streptomyces achmelvichensis</name>
    <dbReference type="NCBI Taxonomy" id="3134111"/>
    <lineage>
        <taxon>Bacteria</taxon>
        <taxon>Bacillati</taxon>
        <taxon>Actinomycetota</taxon>
        <taxon>Actinomycetes</taxon>
        <taxon>Kitasatosporales</taxon>
        <taxon>Streptomycetaceae</taxon>
        <taxon>Streptomyces</taxon>
    </lineage>
</organism>
<keyword evidence="2" id="KW-1185">Reference proteome</keyword>
<accession>A0ACC6PY90</accession>
<sequence>MLSRNVWRTRRRLLGKLPIASLGDASPRHVKTESQQQAKHSSESDQKVAIFNGKPNNGKVDRNEKGETIDCPSATNPHSGARVIGSGCQVGKRSDRAARLIVYISRGEVLAT</sequence>
<comment type="caution">
    <text evidence="1">The sequence shown here is derived from an EMBL/GenBank/DDBJ whole genome shotgun (WGS) entry which is preliminary data.</text>
</comment>
<evidence type="ECO:0000313" key="2">
    <source>
        <dbReference type="Proteomes" id="UP001377168"/>
    </source>
</evidence>
<dbReference type="EMBL" id="JBBKAJ010000022">
    <property type="protein sequence ID" value="MEJ8636283.1"/>
    <property type="molecule type" value="Genomic_DNA"/>
</dbReference>
<dbReference type="Proteomes" id="UP001377168">
    <property type="component" value="Unassembled WGS sequence"/>
</dbReference>